<dbReference type="InterPro" id="IPR002068">
    <property type="entry name" value="A-crystallin/Hsp20_dom"/>
</dbReference>
<dbReference type="CDD" id="cd06464">
    <property type="entry name" value="ACD_sHsps-like"/>
    <property type="match status" value="1"/>
</dbReference>
<dbReference type="EMBL" id="JAWIZZ010000064">
    <property type="protein sequence ID" value="KAK5773867.1"/>
    <property type="molecule type" value="Genomic_DNA"/>
</dbReference>
<proteinExistence type="inferred from homology"/>
<evidence type="ECO:0000256" key="2">
    <source>
        <dbReference type="PROSITE-ProRule" id="PRU00285"/>
    </source>
</evidence>
<dbReference type="InterPro" id="IPR008978">
    <property type="entry name" value="HSP20-like_chaperone"/>
</dbReference>
<dbReference type="SUPFAM" id="SSF49764">
    <property type="entry name" value="HSP20-like chaperones"/>
    <property type="match status" value="1"/>
</dbReference>
<dbReference type="FunFam" id="2.60.40.790:FF:000065">
    <property type="entry name" value="Heat shock protein"/>
    <property type="match status" value="1"/>
</dbReference>
<name>A0AAN8A602_9SACH</name>
<dbReference type="Proteomes" id="UP001306508">
    <property type="component" value="Unassembled WGS sequence"/>
</dbReference>
<dbReference type="InterPro" id="IPR031107">
    <property type="entry name" value="Small_HSP"/>
</dbReference>
<organism evidence="6 7">
    <name type="scientific">Arxiozyma heterogenica</name>
    <dbReference type="NCBI Taxonomy" id="278026"/>
    <lineage>
        <taxon>Eukaryota</taxon>
        <taxon>Fungi</taxon>
        <taxon>Dikarya</taxon>
        <taxon>Ascomycota</taxon>
        <taxon>Saccharomycotina</taxon>
        <taxon>Saccharomycetes</taxon>
        <taxon>Saccharomycetales</taxon>
        <taxon>Saccharomycetaceae</taxon>
        <taxon>Arxiozyma</taxon>
    </lineage>
</organism>
<evidence type="ECO:0000256" key="4">
    <source>
        <dbReference type="SAM" id="MobiDB-lite"/>
    </source>
</evidence>
<comment type="caution">
    <text evidence="6">The sequence shown here is derived from an EMBL/GenBank/DDBJ whole genome shotgun (WGS) entry which is preliminary data.</text>
</comment>
<dbReference type="AlphaFoldDB" id="A0AAN8A602"/>
<accession>A0AAN8A602</accession>
<evidence type="ECO:0000313" key="7">
    <source>
        <dbReference type="Proteomes" id="UP001306508"/>
    </source>
</evidence>
<dbReference type="PANTHER" id="PTHR11527">
    <property type="entry name" value="HEAT-SHOCK PROTEIN 20 FAMILY MEMBER"/>
    <property type="match status" value="1"/>
</dbReference>
<feature type="compositionally biased region" description="Basic and acidic residues" evidence="4">
    <location>
        <begin position="197"/>
        <end position="206"/>
    </location>
</feature>
<reference evidence="7" key="1">
    <citation type="submission" date="2023-07" db="EMBL/GenBank/DDBJ databases">
        <title>A draft genome of Kazachstania heterogenica Y-27499.</title>
        <authorList>
            <person name="Donic C."/>
            <person name="Kralova J.S."/>
            <person name="Fidel L."/>
            <person name="Ben-Dor S."/>
            <person name="Jung S."/>
        </authorList>
    </citation>
    <scope>NUCLEOTIDE SEQUENCE [LARGE SCALE GENOMIC DNA]</scope>
    <source>
        <strain evidence="7">Y27499</strain>
    </source>
</reference>
<keyword evidence="7" id="KW-1185">Reference proteome</keyword>
<dbReference type="Gene3D" id="2.60.40.790">
    <property type="match status" value="1"/>
</dbReference>
<dbReference type="GO" id="GO:0006457">
    <property type="term" value="P:protein folding"/>
    <property type="evidence" value="ECO:0007669"/>
    <property type="project" value="UniProtKB-ARBA"/>
</dbReference>
<dbReference type="PROSITE" id="PS01031">
    <property type="entry name" value="SHSP"/>
    <property type="match status" value="1"/>
</dbReference>
<keyword evidence="1" id="KW-0346">Stress response</keyword>
<evidence type="ECO:0000256" key="3">
    <source>
        <dbReference type="RuleBase" id="RU003616"/>
    </source>
</evidence>
<feature type="region of interest" description="Disordered" evidence="4">
    <location>
        <begin position="197"/>
        <end position="217"/>
    </location>
</feature>
<comment type="similarity">
    <text evidence="2 3">Belongs to the small heat shock protein (HSP20) family.</text>
</comment>
<evidence type="ECO:0000259" key="5">
    <source>
        <dbReference type="PROSITE" id="PS01031"/>
    </source>
</evidence>
<feature type="domain" description="SHSP" evidence="5">
    <location>
        <begin position="88"/>
        <end position="212"/>
    </location>
</feature>
<dbReference type="Pfam" id="PF00011">
    <property type="entry name" value="HSP20"/>
    <property type="match status" value="1"/>
</dbReference>
<gene>
    <name evidence="6" type="ORF">RI543_004925</name>
</gene>
<sequence>MSFNNTFFDFFDAINDEVDNFNRFLGSRGYPQRRPRLADRPAGSENQIVKRRPRQPAALTFPSNRFFSDLDNWFDDDFSLVPSAFYNGNKGAVGVPVDILDHDDNYELKITVPGVKSKKDIDLEYHKEKNQIVVKGEIPSAVTEENKDKVKVQENVAGKFNRVISLPDYPGIDADNIKADYSSGVLTLKIPKLKPEKKDKNGHVQKIEISSEESWGN</sequence>
<evidence type="ECO:0000313" key="6">
    <source>
        <dbReference type="EMBL" id="KAK5773867.1"/>
    </source>
</evidence>
<protein>
    <recommendedName>
        <fullName evidence="5">SHSP domain-containing protein</fullName>
    </recommendedName>
</protein>
<evidence type="ECO:0000256" key="1">
    <source>
        <dbReference type="ARBA" id="ARBA00023016"/>
    </source>
</evidence>